<evidence type="ECO:0000256" key="8">
    <source>
        <dbReference type="ARBA" id="ARBA00023146"/>
    </source>
</evidence>
<dbReference type="CDD" id="cd00779">
    <property type="entry name" value="ProRS_core_prok"/>
    <property type="match status" value="1"/>
</dbReference>
<evidence type="ECO:0000256" key="3">
    <source>
        <dbReference type="ARBA" id="ARBA00022490"/>
    </source>
</evidence>
<dbReference type="InterPro" id="IPR007214">
    <property type="entry name" value="YbaK/aa-tRNA-synth-assoc-dom"/>
</dbReference>
<keyword evidence="5 12" id="KW-0547">Nucleotide-binding</keyword>
<keyword evidence="4 12" id="KW-0436">Ligase</keyword>
<organism evidence="14 15">
    <name type="scientific">Lujinxingia litoralis</name>
    <dbReference type="NCBI Taxonomy" id="2211119"/>
    <lineage>
        <taxon>Bacteria</taxon>
        <taxon>Deltaproteobacteria</taxon>
        <taxon>Bradymonadales</taxon>
        <taxon>Lujinxingiaceae</taxon>
        <taxon>Lujinxingia</taxon>
    </lineage>
</organism>
<evidence type="ECO:0000256" key="2">
    <source>
        <dbReference type="ARBA" id="ARBA00011738"/>
    </source>
</evidence>
<proteinExistence type="inferred from homology"/>
<dbReference type="CDD" id="cd04334">
    <property type="entry name" value="ProRS-INS"/>
    <property type="match status" value="1"/>
</dbReference>
<evidence type="ECO:0000256" key="6">
    <source>
        <dbReference type="ARBA" id="ARBA00022840"/>
    </source>
</evidence>
<dbReference type="GO" id="GO:0002161">
    <property type="term" value="F:aminoacyl-tRNA deacylase activity"/>
    <property type="evidence" value="ECO:0007669"/>
    <property type="project" value="InterPro"/>
</dbReference>
<dbReference type="Proteomes" id="UP000249169">
    <property type="component" value="Unassembled WGS sequence"/>
</dbReference>
<dbReference type="AlphaFoldDB" id="A0A328C7K7"/>
<dbReference type="PROSITE" id="PS50862">
    <property type="entry name" value="AA_TRNA_LIGASE_II"/>
    <property type="match status" value="1"/>
</dbReference>
<keyword evidence="3 12" id="KW-0963">Cytoplasm</keyword>
<dbReference type="EC" id="6.1.1.15" evidence="12"/>
<comment type="caution">
    <text evidence="14">The sequence shown here is derived from an EMBL/GenBank/DDBJ whole genome shotgun (WGS) entry which is preliminary data.</text>
</comment>
<keyword evidence="15" id="KW-1185">Reference proteome</keyword>
<dbReference type="Pfam" id="PF04073">
    <property type="entry name" value="tRNA_edit"/>
    <property type="match status" value="1"/>
</dbReference>
<dbReference type="InterPro" id="IPR036754">
    <property type="entry name" value="YbaK/aa-tRNA-synt-asso_dom_sf"/>
</dbReference>
<dbReference type="CDD" id="cd00861">
    <property type="entry name" value="ProRS_anticodon_short"/>
    <property type="match status" value="1"/>
</dbReference>
<dbReference type="InterPro" id="IPR006195">
    <property type="entry name" value="aa-tRNA-synth_II"/>
</dbReference>
<dbReference type="InterPro" id="IPR044140">
    <property type="entry name" value="ProRS_anticodon_short"/>
</dbReference>
<evidence type="ECO:0000313" key="14">
    <source>
        <dbReference type="EMBL" id="RAL23853.1"/>
    </source>
</evidence>
<name>A0A328C7K7_9DELT</name>
<comment type="function">
    <text evidence="10 12">Catalyzes the attachment of proline to tRNA(Pro) in a two-step reaction: proline is first activated by ATP to form Pro-AMP and then transferred to the acceptor end of tRNA(Pro). As ProRS can inadvertently accommodate and process non-cognate amino acids such as alanine and cysteine, to avoid such errors it has two additional distinct editing activities against alanine. One activity is designated as 'pretransfer' editing and involves the tRNA(Pro)-independent hydrolysis of activated Ala-AMP. The other activity is designated 'posttransfer' editing and involves deacylation of mischarged Ala-tRNA(Pro). The misacylated Cys-tRNA(Pro) is not edited by ProRS.</text>
</comment>
<dbReference type="GO" id="GO:0005524">
    <property type="term" value="F:ATP binding"/>
    <property type="evidence" value="ECO:0007669"/>
    <property type="project" value="UniProtKB-UniRule"/>
</dbReference>
<sequence length="583" mass="65112">MRLSSMFVPTRKEDPAEAEVVSHQLLVRGGYIRMLARGIYDFLPLGWRSVRKIEQIVREEMDRAGAQEVHMPAVQPAELWQESGRWVEYGAELLRFRDRKGAEFCMGPTHEEVVTDMIRGDVKSYKQLPLNLYQIQTKFRDETRPRFGLMRGREFVMKDAYSFDVDEAGALKSYDTMFDAYHRIFQRLGFEYRAVEADTGNIGGSRSHEFQVLAETGEDEIVSCTECGYAANVEKAEIRVEIAEAGEPSGSELATLRTPKARTIEEVSNYLKRGPELIVKTLVYMADETPVMVLMRGDHQVNEIKLKAYLNGELQREVQDLRLASDSEVEEITKAPVGFAGPVGVEGVEIFADLAVEPMVDFIVGANLKDKHHVNVNHGRDFEVKAFVDLRQAGAGDICGRCGGVLEAHRGIEVGHVFFLGDKYSRAMNANVLDEAGEHKPMQMGCYGIGVTRILAAVIEQNHDENGIIWPMAIAPYQVVICPLHLKNELVVSESERIYSELKAAGIEVMLDDRDLRAGNKFKDADLIGIPVRITLGGRGVENGEVELKLRSEDEQTLVALGDIVDRVKVLVAEALVGARGER</sequence>
<dbReference type="Gene3D" id="3.30.930.10">
    <property type="entry name" value="Bira Bifunctional Protein, Domain 2"/>
    <property type="match status" value="2"/>
</dbReference>
<dbReference type="InterPro" id="IPR004154">
    <property type="entry name" value="Anticodon-bd"/>
</dbReference>
<evidence type="ECO:0000256" key="11">
    <source>
        <dbReference type="ARBA" id="ARBA00060755"/>
    </source>
</evidence>
<evidence type="ECO:0000259" key="13">
    <source>
        <dbReference type="PROSITE" id="PS50862"/>
    </source>
</evidence>
<dbReference type="InterPro" id="IPR002314">
    <property type="entry name" value="aa-tRNA-synt_IIb"/>
</dbReference>
<evidence type="ECO:0000256" key="9">
    <source>
        <dbReference type="ARBA" id="ARBA00047671"/>
    </source>
</evidence>
<keyword evidence="8 12" id="KW-0030">Aminoacyl-tRNA synthetase</keyword>
<dbReference type="InterPro" id="IPR036621">
    <property type="entry name" value="Anticodon-bd_dom_sf"/>
</dbReference>
<dbReference type="GO" id="GO:0005829">
    <property type="term" value="C:cytosol"/>
    <property type="evidence" value="ECO:0007669"/>
    <property type="project" value="TreeGrafter"/>
</dbReference>
<comment type="catalytic activity">
    <reaction evidence="9 12">
        <text>tRNA(Pro) + L-proline + ATP = L-prolyl-tRNA(Pro) + AMP + diphosphate</text>
        <dbReference type="Rhea" id="RHEA:14305"/>
        <dbReference type="Rhea" id="RHEA-COMP:9700"/>
        <dbReference type="Rhea" id="RHEA-COMP:9702"/>
        <dbReference type="ChEBI" id="CHEBI:30616"/>
        <dbReference type="ChEBI" id="CHEBI:33019"/>
        <dbReference type="ChEBI" id="CHEBI:60039"/>
        <dbReference type="ChEBI" id="CHEBI:78442"/>
        <dbReference type="ChEBI" id="CHEBI:78532"/>
        <dbReference type="ChEBI" id="CHEBI:456215"/>
        <dbReference type="EC" id="6.1.1.15"/>
    </reaction>
</comment>
<dbReference type="PIRSF" id="PIRSF001535">
    <property type="entry name" value="ProRS_1"/>
    <property type="match status" value="1"/>
</dbReference>
<evidence type="ECO:0000256" key="4">
    <source>
        <dbReference type="ARBA" id="ARBA00022598"/>
    </source>
</evidence>
<comment type="subcellular location">
    <subcellularLocation>
        <location evidence="1 12">Cytoplasm</location>
    </subcellularLocation>
</comment>
<evidence type="ECO:0000256" key="7">
    <source>
        <dbReference type="ARBA" id="ARBA00022917"/>
    </source>
</evidence>
<comment type="similarity">
    <text evidence="11 12">Belongs to the class-II aminoacyl-tRNA synthetase family. ProS type 1 subfamily.</text>
</comment>
<dbReference type="PANTHER" id="PTHR42753">
    <property type="entry name" value="MITOCHONDRIAL RIBOSOME PROTEIN L39/PROLYL-TRNA LIGASE FAMILY MEMBER"/>
    <property type="match status" value="1"/>
</dbReference>
<dbReference type="InterPro" id="IPR045864">
    <property type="entry name" value="aa-tRNA-synth_II/BPL/LPL"/>
</dbReference>
<dbReference type="InterPro" id="IPR002316">
    <property type="entry name" value="Pro-tRNA-ligase_IIa"/>
</dbReference>
<gene>
    <name evidence="12" type="primary">proS</name>
    <name evidence="14" type="ORF">DL240_06785</name>
</gene>
<evidence type="ECO:0000313" key="15">
    <source>
        <dbReference type="Proteomes" id="UP000249169"/>
    </source>
</evidence>
<dbReference type="InterPro" id="IPR023717">
    <property type="entry name" value="Pro-tRNA-Synthase_IIa_type1"/>
</dbReference>
<dbReference type="InterPro" id="IPR050062">
    <property type="entry name" value="Pro-tRNA_synthetase"/>
</dbReference>
<dbReference type="GO" id="GO:0006433">
    <property type="term" value="P:prolyl-tRNA aminoacylation"/>
    <property type="evidence" value="ECO:0007669"/>
    <property type="project" value="UniProtKB-UniRule"/>
</dbReference>
<comment type="subunit">
    <text evidence="2 12">Homodimer.</text>
</comment>
<feature type="domain" description="Aminoacyl-transfer RNA synthetases class-II family profile" evidence="13">
    <location>
        <begin position="33"/>
        <end position="471"/>
    </location>
</feature>
<accession>A0A328C7K7</accession>
<dbReference type="HAMAP" id="MF_01569">
    <property type="entry name" value="Pro_tRNA_synth_type1"/>
    <property type="match status" value="1"/>
</dbReference>
<evidence type="ECO:0000256" key="1">
    <source>
        <dbReference type="ARBA" id="ARBA00004496"/>
    </source>
</evidence>
<keyword evidence="6 12" id="KW-0067">ATP-binding</keyword>
<dbReference type="NCBIfam" id="NF006625">
    <property type="entry name" value="PRK09194.1"/>
    <property type="match status" value="1"/>
</dbReference>
<dbReference type="GO" id="GO:0004827">
    <property type="term" value="F:proline-tRNA ligase activity"/>
    <property type="evidence" value="ECO:0007669"/>
    <property type="project" value="UniProtKB-UniRule"/>
</dbReference>
<dbReference type="PRINTS" id="PR01046">
    <property type="entry name" value="TRNASYNTHPRO"/>
</dbReference>
<dbReference type="Pfam" id="PF03129">
    <property type="entry name" value="HGTP_anticodon"/>
    <property type="match status" value="1"/>
</dbReference>
<keyword evidence="7 12" id="KW-0648">Protein biosynthesis</keyword>
<evidence type="ECO:0000256" key="12">
    <source>
        <dbReference type="HAMAP-Rule" id="MF_01569"/>
    </source>
</evidence>
<dbReference type="FunFam" id="3.30.930.10:FF:000065">
    <property type="entry name" value="Proline--tRNA ligase"/>
    <property type="match status" value="1"/>
</dbReference>
<dbReference type="SUPFAM" id="SSF55826">
    <property type="entry name" value="YbaK/ProRS associated domain"/>
    <property type="match status" value="1"/>
</dbReference>
<dbReference type="SUPFAM" id="SSF55681">
    <property type="entry name" value="Class II aaRS and biotin synthetases"/>
    <property type="match status" value="1"/>
</dbReference>
<dbReference type="PANTHER" id="PTHR42753:SF2">
    <property type="entry name" value="PROLINE--TRNA LIGASE"/>
    <property type="match status" value="1"/>
</dbReference>
<dbReference type="FunFam" id="3.30.930.10:FF:000066">
    <property type="entry name" value="Proline--tRNA ligase"/>
    <property type="match status" value="1"/>
</dbReference>
<dbReference type="InterPro" id="IPR004500">
    <property type="entry name" value="Pro-tRNA-synth_IIa_bac-type"/>
</dbReference>
<dbReference type="NCBIfam" id="TIGR00409">
    <property type="entry name" value="proS_fam_II"/>
    <property type="match status" value="1"/>
</dbReference>
<dbReference type="SUPFAM" id="SSF52954">
    <property type="entry name" value="Class II aaRS ABD-related"/>
    <property type="match status" value="1"/>
</dbReference>
<protein>
    <recommendedName>
        <fullName evidence="12">Proline--tRNA ligase</fullName>
        <ecNumber evidence="12">6.1.1.15</ecNumber>
    </recommendedName>
    <alternativeName>
        <fullName evidence="12">Prolyl-tRNA synthetase</fullName>
        <shortName evidence="12">ProRS</shortName>
    </alternativeName>
</protein>
<dbReference type="InterPro" id="IPR033730">
    <property type="entry name" value="ProRS_core_prok"/>
</dbReference>
<evidence type="ECO:0000256" key="5">
    <source>
        <dbReference type="ARBA" id="ARBA00022741"/>
    </source>
</evidence>
<evidence type="ECO:0000256" key="10">
    <source>
        <dbReference type="ARBA" id="ARBA00053664"/>
    </source>
</evidence>
<comment type="domain">
    <text evidence="12">Consists of three domains: the N-terminal catalytic domain, the editing domain and the C-terminal anticodon-binding domain.</text>
</comment>
<dbReference type="OrthoDB" id="9809052at2"/>
<dbReference type="Gene3D" id="3.40.50.800">
    <property type="entry name" value="Anticodon-binding domain"/>
    <property type="match status" value="1"/>
</dbReference>
<dbReference type="EMBL" id="QHKO01000002">
    <property type="protein sequence ID" value="RAL23853.1"/>
    <property type="molecule type" value="Genomic_DNA"/>
</dbReference>
<dbReference type="Pfam" id="PF00587">
    <property type="entry name" value="tRNA-synt_2b"/>
    <property type="match status" value="1"/>
</dbReference>
<dbReference type="RefSeq" id="WP_111729111.1">
    <property type="nucleotide sequence ID" value="NZ_QHKO01000002.1"/>
</dbReference>
<reference evidence="14 15" key="1">
    <citation type="submission" date="2018-05" db="EMBL/GenBank/DDBJ databases">
        <title>Lujinxingia marina gen. nov. sp. nov., a new facultative anaerobic member of the class Deltaproteobacteria, and proposal of Lujinxingaceae fam. nov.</title>
        <authorList>
            <person name="Li C.-M."/>
        </authorList>
    </citation>
    <scope>NUCLEOTIDE SEQUENCE [LARGE SCALE GENOMIC DNA]</scope>
    <source>
        <strain evidence="14 15">B210</strain>
    </source>
</reference>